<dbReference type="Pfam" id="PF04294">
    <property type="entry name" value="VanW"/>
    <property type="match status" value="1"/>
</dbReference>
<accession>A0A2N0ZAT2</accession>
<evidence type="ECO:0008006" key="5">
    <source>
        <dbReference type="Google" id="ProtNLM"/>
    </source>
</evidence>
<comment type="caution">
    <text evidence="3">The sequence shown here is derived from an EMBL/GenBank/DDBJ whole genome shotgun (WGS) entry which is preliminary data.</text>
</comment>
<evidence type="ECO:0000256" key="2">
    <source>
        <dbReference type="SAM" id="SignalP"/>
    </source>
</evidence>
<evidence type="ECO:0000313" key="3">
    <source>
        <dbReference type="EMBL" id="PKG26620.1"/>
    </source>
</evidence>
<evidence type="ECO:0000313" key="4">
    <source>
        <dbReference type="Proteomes" id="UP000233343"/>
    </source>
</evidence>
<keyword evidence="2" id="KW-0732">Signal</keyword>
<dbReference type="PROSITE" id="PS51257">
    <property type="entry name" value="PROKAR_LIPOPROTEIN"/>
    <property type="match status" value="1"/>
</dbReference>
<dbReference type="RefSeq" id="WP_066197556.1">
    <property type="nucleotide sequence ID" value="NZ_JARMMB010000018.1"/>
</dbReference>
<dbReference type="EMBL" id="PISD01000063">
    <property type="protein sequence ID" value="PKG26620.1"/>
    <property type="molecule type" value="Genomic_DNA"/>
</dbReference>
<gene>
    <name evidence="3" type="ORF">CWS20_23230</name>
</gene>
<keyword evidence="4" id="KW-1185">Reference proteome</keyword>
<dbReference type="PANTHER" id="PTHR35788:SF1">
    <property type="entry name" value="EXPORTED PROTEIN"/>
    <property type="match status" value="1"/>
</dbReference>
<proteinExistence type="predicted"/>
<name>A0A2N0ZAT2_9BACI</name>
<feature type="signal peptide" evidence="2">
    <location>
        <begin position="1"/>
        <end position="21"/>
    </location>
</feature>
<feature type="coiled-coil region" evidence="1">
    <location>
        <begin position="18"/>
        <end position="52"/>
    </location>
</feature>
<evidence type="ECO:0000256" key="1">
    <source>
        <dbReference type="SAM" id="Coils"/>
    </source>
</evidence>
<dbReference type="Proteomes" id="UP000233343">
    <property type="component" value="Unassembled WGS sequence"/>
</dbReference>
<feature type="chain" id="PRO_5014994207" description="Vancomycin resistance protein" evidence="2">
    <location>
        <begin position="22"/>
        <end position="331"/>
    </location>
</feature>
<dbReference type="PANTHER" id="PTHR35788">
    <property type="entry name" value="EXPORTED PROTEIN-RELATED"/>
    <property type="match status" value="1"/>
</dbReference>
<reference evidence="3 4" key="1">
    <citation type="journal article" date="2010" name="Int. J. Syst. Evol. Microbiol.">
        <title>Bacillus horneckiae sp. nov., isolated from a spacecraft-assembly clean room.</title>
        <authorList>
            <person name="Vaishampayan P."/>
            <person name="Probst A."/>
            <person name="Krishnamurthi S."/>
            <person name="Ghosh S."/>
            <person name="Osman S."/>
            <person name="McDowall A."/>
            <person name="Ruckmani A."/>
            <person name="Mayilraj S."/>
            <person name="Venkateswaran K."/>
        </authorList>
    </citation>
    <scope>NUCLEOTIDE SEQUENCE [LARGE SCALE GENOMIC DNA]</scope>
    <source>
        <strain evidence="4">1PO1SC</strain>
    </source>
</reference>
<sequence length="331" mass="36661">MKYLICPFILMMVVLSGCSDASENEQKLQKEVKALQNKVDELEKEKGSIKEKEVSESDEKQQKVVIIDPQTKEEIQSLLPEDFGYGSDENKYEEEIKKLARDLARGKDEKPGYDRRMFPDKLDDEGNIIKGTPRVILEEEELVENILAASANGGSVQLPLYTTTSGYKEEDAAKLDEVLLSSYSTTFNSAVEGRTKNIELSAKAIHNVIVGEDDIFSFNTTVGPSDEEHGYQPAEEAVNGKLVMGIGGGICQTSSTLFNAIDQLAVEYVEKHHHSVTVGYVPKGRDATVSYGGLDFRFQNTIGVPILLQSKISNNTLTIEIRTSAHYAEKI</sequence>
<keyword evidence="1" id="KW-0175">Coiled coil</keyword>
<dbReference type="AlphaFoldDB" id="A0A2N0ZAT2"/>
<organism evidence="3 4">
    <name type="scientific">Cytobacillus horneckiae</name>
    <dbReference type="NCBI Taxonomy" id="549687"/>
    <lineage>
        <taxon>Bacteria</taxon>
        <taxon>Bacillati</taxon>
        <taxon>Bacillota</taxon>
        <taxon>Bacilli</taxon>
        <taxon>Bacillales</taxon>
        <taxon>Bacillaceae</taxon>
        <taxon>Cytobacillus</taxon>
    </lineage>
</organism>
<dbReference type="InterPro" id="IPR007391">
    <property type="entry name" value="Vancomycin_resist_VanW"/>
</dbReference>
<protein>
    <recommendedName>
        <fullName evidence="5">Vancomycin resistance protein</fullName>
    </recommendedName>
</protein>
<dbReference type="InterPro" id="IPR052913">
    <property type="entry name" value="Glycopeptide_resist_protein"/>
</dbReference>